<protein>
    <submittedName>
        <fullName evidence="1">Uncharacterized protein</fullName>
    </submittedName>
</protein>
<name>A0ACB8ET01_9SAUR</name>
<reference evidence="1" key="1">
    <citation type="submission" date="2021-08" db="EMBL/GenBank/DDBJ databases">
        <title>The first chromosome-level gecko genome reveals the dynamic sex chromosomes of Neotropical dwarf geckos (Sphaerodactylidae: Sphaerodactylus).</title>
        <authorList>
            <person name="Pinto B.J."/>
            <person name="Keating S.E."/>
            <person name="Gamble T."/>
        </authorList>
    </citation>
    <scope>NUCLEOTIDE SEQUENCE</scope>
    <source>
        <strain evidence="1">TG3544</strain>
    </source>
</reference>
<comment type="caution">
    <text evidence="1">The sequence shown here is derived from an EMBL/GenBank/DDBJ whole genome shotgun (WGS) entry which is preliminary data.</text>
</comment>
<proteinExistence type="predicted"/>
<evidence type="ECO:0000313" key="1">
    <source>
        <dbReference type="EMBL" id="KAH7995619.1"/>
    </source>
</evidence>
<dbReference type="Proteomes" id="UP000827872">
    <property type="component" value="Linkage Group LG07"/>
</dbReference>
<evidence type="ECO:0000313" key="2">
    <source>
        <dbReference type="Proteomes" id="UP000827872"/>
    </source>
</evidence>
<sequence length="541" mass="62904">MQRENAKATLRFCGTPPTLKGGVEWEPEMWIIFLSVLDVHGLAPLSAIAAMKGSLYGWAGARFTAGREKEAGFSGTGRFFPQKQRPSRHVEKMKRTQLLLNDLQLYYYKYYLSPKNGAVFPKVKGSKTGQDSSRWNVVRKFLGLVSRHHISVHLIDPLLLGLIATDLEQLKASPEGSYSECRYLCVPRDFTTFALLDKTWKLEMGLFRAAERVGFQWLKVQSKDPRLEGMEDLSGTEIPLHYIFRLANHAIHMVVFYERNGNYLWHGQLRLKRLVDRKFVPFRKLWFGRYPGAYEKLKLQSISLDGLTVQIPKEPSHFLEEWSHSRFIECRYKEARSFFQLYPDDMSLDAVEFRKKAKVLLHLAAATLNSLGVRFWLSSGTCLGWYRQCNIIPYSKDVDLGIFVKDYKTDIVSAFEQAGLPLKHKFGKVEDSLELSFQGEDDVKLDIFFFYEEEDHMWNGGTQAKSGKKFKYLFPKFTLCWTEFVELKVRVPCETLQYIEANYGKEWKTPVKQWDWKNSPPNVQPNGIWPIDEWEEVIQLY</sequence>
<organism evidence="1 2">
    <name type="scientific">Sphaerodactylus townsendi</name>
    <dbReference type="NCBI Taxonomy" id="933632"/>
    <lineage>
        <taxon>Eukaryota</taxon>
        <taxon>Metazoa</taxon>
        <taxon>Chordata</taxon>
        <taxon>Craniata</taxon>
        <taxon>Vertebrata</taxon>
        <taxon>Euteleostomi</taxon>
        <taxon>Lepidosauria</taxon>
        <taxon>Squamata</taxon>
        <taxon>Bifurcata</taxon>
        <taxon>Gekkota</taxon>
        <taxon>Sphaerodactylidae</taxon>
        <taxon>Sphaerodactylus</taxon>
    </lineage>
</organism>
<keyword evidence="2" id="KW-1185">Reference proteome</keyword>
<dbReference type="EMBL" id="CM037620">
    <property type="protein sequence ID" value="KAH7995619.1"/>
    <property type="molecule type" value="Genomic_DNA"/>
</dbReference>
<accession>A0ACB8ET01</accession>
<gene>
    <name evidence="1" type="ORF">K3G42_026734</name>
</gene>